<name>A0A5Q0UFT6_9ARCH</name>
<comment type="similarity">
    <text evidence="10">Belongs to the helicase family. Hel308 subfamily.</text>
</comment>
<accession>A0A5Q0UFT6</accession>
<dbReference type="PANTHER" id="PTHR47961:SF10">
    <property type="entry name" value="ATP-DEPENDENT DNA HELICASE HEL308"/>
    <property type="match status" value="1"/>
</dbReference>
<dbReference type="InterPro" id="IPR011545">
    <property type="entry name" value="DEAD/DEAH_box_helicase_dom"/>
</dbReference>
<evidence type="ECO:0000256" key="9">
    <source>
        <dbReference type="ARBA" id="ARBA00034617"/>
    </source>
</evidence>
<keyword evidence="3 10" id="KW-0378">Hydrolase</keyword>
<dbReference type="InterPro" id="IPR036390">
    <property type="entry name" value="WH_DNA-bd_sf"/>
</dbReference>
<gene>
    <name evidence="14" type="primary">brr2</name>
    <name evidence="10" type="synonym">hel308</name>
    <name evidence="14" type="ORF">LC1Nh_0152</name>
</gene>
<feature type="binding site" evidence="10">
    <location>
        <position position="28"/>
    </location>
    <ligand>
        <name>ATP</name>
        <dbReference type="ChEBI" id="CHEBI:30616"/>
    </ligand>
</feature>
<keyword evidence="7 10" id="KW-0234">DNA repair</keyword>
<dbReference type="GO" id="GO:0006281">
    <property type="term" value="P:DNA repair"/>
    <property type="evidence" value="ECO:0007669"/>
    <property type="project" value="UniProtKB-UniRule"/>
</dbReference>
<dbReference type="Gene3D" id="1.10.3380.30">
    <property type="match status" value="1"/>
</dbReference>
<dbReference type="AlphaFoldDB" id="A0A5Q0UFT6"/>
<dbReference type="Pfam" id="PF00271">
    <property type="entry name" value="Helicase_C"/>
    <property type="match status" value="1"/>
</dbReference>
<dbReference type="OrthoDB" id="371946at2157"/>
<evidence type="ECO:0000313" key="15">
    <source>
        <dbReference type="Proteomes" id="UP000377803"/>
    </source>
</evidence>
<dbReference type="PROSITE" id="PS51192">
    <property type="entry name" value="HELICASE_ATP_BIND_1"/>
    <property type="match status" value="1"/>
</dbReference>
<dbReference type="InterPro" id="IPR014001">
    <property type="entry name" value="Helicase_ATP-bd"/>
</dbReference>
<keyword evidence="8 10" id="KW-0413">Isomerase</keyword>
<dbReference type="GeneID" id="42364533"/>
<proteinExistence type="inferred from homology"/>
<dbReference type="GO" id="GO:0016887">
    <property type="term" value="F:ATP hydrolysis activity"/>
    <property type="evidence" value="ECO:0007669"/>
    <property type="project" value="RHEA"/>
</dbReference>
<dbReference type="RefSeq" id="WP_153549798.1">
    <property type="nucleotide sequence ID" value="NZ_CP040089.1"/>
</dbReference>
<feature type="compositionally biased region" description="Basic and acidic residues" evidence="11">
    <location>
        <begin position="250"/>
        <end position="261"/>
    </location>
</feature>
<evidence type="ECO:0000256" key="10">
    <source>
        <dbReference type="HAMAP-Rule" id="MF_00442"/>
    </source>
</evidence>
<dbReference type="GO" id="GO:0043138">
    <property type="term" value="F:3'-5' DNA helicase activity"/>
    <property type="evidence" value="ECO:0007669"/>
    <property type="project" value="UniProtKB-UniRule"/>
</dbReference>
<dbReference type="KEGG" id="ncon:LC1Nh_0152"/>
<dbReference type="Gene3D" id="3.40.50.300">
    <property type="entry name" value="P-loop containing nucleotide triphosphate hydrolases"/>
    <property type="match status" value="2"/>
</dbReference>
<evidence type="ECO:0000259" key="12">
    <source>
        <dbReference type="PROSITE" id="PS51192"/>
    </source>
</evidence>
<dbReference type="SMART" id="SM00490">
    <property type="entry name" value="HELICc"/>
    <property type="match status" value="1"/>
</dbReference>
<dbReference type="SUPFAM" id="SSF46785">
    <property type="entry name" value="Winged helix' DNA-binding domain"/>
    <property type="match status" value="1"/>
</dbReference>
<dbReference type="GO" id="GO:0003677">
    <property type="term" value="F:DNA binding"/>
    <property type="evidence" value="ECO:0007669"/>
    <property type="project" value="UniProtKB-UniRule"/>
</dbReference>
<keyword evidence="6 10" id="KW-0238">DNA-binding</keyword>
<dbReference type="PANTHER" id="PTHR47961">
    <property type="entry name" value="DNA POLYMERASE THETA, PUTATIVE (AFU_ORTHOLOGUE AFUA_1G05260)-RELATED"/>
    <property type="match status" value="1"/>
</dbReference>
<keyword evidence="2 10" id="KW-0227">DNA damage</keyword>
<comment type="catalytic activity">
    <reaction evidence="10">
        <text>ATP + H2O = ADP + phosphate + H(+)</text>
        <dbReference type="Rhea" id="RHEA:13065"/>
        <dbReference type="ChEBI" id="CHEBI:15377"/>
        <dbReference type="ChEBI" id="CHEBI:15378"/>
        <dbReference type="ChEBI" id="CHEBI:30616"/>
        <dbReference type="ChEBI" id="CHEBI:43474"/>
        <dbReference type="ChEBI" id="CHEBI:456216"/>
        <dbReference type="EC" id="5.6.2.4"/>
    </reaction>
</comment>
<reference evidence="15" key="1">
    <citation type="submission" date="2019-05" db="EMBL/GenBank/DDBJ databases">
        <title>Candidatus Nanohalobium constans, a novel model system to study the DPANN nano-sized archaea: genomic and physiological characterization of a nanoarchaeon co-cultured with its chitinotrophic host.</title>
        <authorList>
            <person name="La Cono V."/>
            <person name="Arcadi E."/>
            <person name="Crisafi F."/>
            <person name="Denaro R."/>
            <person name="La Spada G."/>
            <person name="Messina E."/>
            <person name="Smedile F."/>
            <person name="Toshchakov S.V."/>
            <person name="Shevchenko M.A."/>
            <person name="Golyshin P.N."/>
            <person name="Golyshina O.V."/>
            <person name="Ferrer M."/>
            <person name="Rohde M."/>
            <person name="Mushegian A."/>
            <person name="Sorokin D.Y."/>
            <person name="Giuliano L."/>
            <person name="Yakimov M.M."/>
        </authorList>
    </citation>
    <scope>NUCLEOTIDE SEQUENCE [LARGE SCALE GENOMIC DNA]</scope>
    <source>
        <strain evidence="15">LC1Nh</strain>
    </source>
</reference>
<evidence type="ECO:0000256" key="1">
    <source>
        <dbReference type="ARBA" id="ARBA00022741"/>
    </source>
</evidence>
<dbReference type="Gene3D" id="1.10.150.20">
    <property type="entry name" value="5' to 3' exonuclease, C-terminal subdomain"/>
    <property type="match status" value="1"/>
</dbReference>
<evidence type="ECO:0000256" key="6">
    <source>
        <dbReference type="ARBA" id="ARBA00023125"/>
    </source>
</evidence>
<dbReference type="Proteomes" id="UP000377803">
    <property type="component" value="Chromosome"/>
</dbReference>
<evidence type="ECO:0000256" key="5">
    <source>
        <dbReference type="ARBA" id="ARBA00022840"/>
    </source>
</evidence>
<organism evidence="14 15">
    <name type="scientific">Candidatus Nanohalobium constans</name>
    <dbReference type="NCBI Taxonomy" id="2565781"/>
    <lineage>
        <taxon>Archaea</taxon>
        <taxon>Candidatus Nanohalarchaeota</taxon>
        <taxon>Candidatus Nanohalobia</taxon>
        <taxon>Candidatus Nanohalobiales</taxon>
        <taxon>Candidatus Nanohalobiaceae</taxon>
        <taxon>Candidatus Nanohalobium</taxon>
    </lineage>
</organism>
<comment type="subunit">
    <text evidence="10">Monomer.</text>
</comment>
<evidence type="ECO:0000256" key="3">
    <source>
        <dbReference type="ARBA" id="ARBA00022801"/>
    </source>
</evidence>
<dbReference type="CDD" id="cd18028">
    <property type="entry name" value="DEXHc_archSki2"/>
    <property type="match status" value="1"/>
</dbReference>
<dbReference type="EC" id="5.6.2.4" evidence="10"/>
<keyword evidence="15" id="KW-1185">Reference proteome</keyword>
<dbReference type="Pfam" id="PF00270">
    <property type="entry name" value="DEAD"/>
    <property type="match status" value="1"/>
</dbReference>
<dbReference type="SUPFAM" id="SSF52540">
    <property type="entry name" value="P-loop containing nucleoside triphosphate hydrolases"/>
    <property type="match status" value="1"/>
</dbReference>
<feature type="compositionally biased region" description="Acidic residues" evidence="11">
    <location>
        <begin position="221"/>
        <end position="231"/>
    </location>
</feature>
<dbReference type="SMART" id="SM00487">
    <property type="entry name" value="DEXDc"/>
    <property type="match status" value="1"/>
</dbReference>
<dbReference type="Pfam" id="PF14520">
    <property type="entry name" value="HHH_5"/>
    <property type="match status" value="1"/>
</dbReference>
<dbReference type="PROSITE" id="PS51194">
    <property type="entry name" value="HELICASE_CTER"/>
    <property type="match status" value="1"/>
</dbReference>
<sequence length="768" mass="87506">MKTENLDLPERIKRDYIDTGITELNPPQEKAVKSGLLDGEDMIVASPTASGKTFIAELAMVEKAVKENKTAVYVVPLKALASEKYEDFSERYEDLNVKISVGDLDDAGEYLENADIVIVTSEKLDSMLRHNPSWIHDIGLVVIDEIHLLTSKNRGPTLEVTLTRLRDLLEFQLLGLSATISNSGELAEWLDAELVESDYRPVELRHGIYQGNEIEYYSGDEEIDDSEEEDSKELSGWQTGKEAKQNNSSEGEKYFVDDKHGQPAPNLLEDTFQMDKQAIVFCSSRKGAEKSSDRAAKITEEKIDREEKQKLEEYADRILNVLGSPTSQCKRLAENVEKGAAFHHAGLVTQQRQLIEQAFKKDLIKSVSATPTLAAGVNLPAFRVIIRDLKRYDGNGMNWIPVLEYEQMTGRAGRPKYDDRGEAISVAKNSGSVDEIKERFVLGEPERIQSKLNVEPVLRMHTLALVASNFCTSMEGLLEFYQKTFYAHQFGDMQKVAEKIRDVVDSLRDYDFIREDEMKATKIGKKVSDLYIDPDSAHYMVKSLGKAEGTETRAISYLFMLSRTSEMAPRLRVKDKEWSDYQNALQDAEIYLLDSVPNEWEAGYESYLESMKTAMMMQSWVQEMDEERIMNEFGTAPGGIRAKMQNADWLLYGAKELVRMKETKNSESSSENQNSENFSGVEKDIEKLRVRMEHGIKDELLDLVQYDQIGRVRARKLHDHGIETQSQIREVNFEKLKKLIGKKTAKKLKKQVGQDNIFDREDITDWYD</sequence>
<evidence type="ECO:0000256" key="11">
    <source>
        <dbReference type="SAM" id="MobiDB-lite"/>
    </source>
</evidence>
<keyword evidence="1 10" id="KW-0547">Nucleotide-binding</keyword>
<dbReference type="CDD" id="cd18795">
    <property type="entry name" value="SF2_C_Ski2"/>
    <property type="match status" value="1"/>
</dbReference>
<dbReference type="EMBL" id="CP040089">
    <property type="protein sequence ID" value="QGA80060.1"/>
    <property type="molecule type" value="Genomic_DNA"/>
</dbReference>
<dbReference type="SUPFAM" id="SSF158702">
    <property type="entry name" value="Sec63 N-terminal domain-like"/>
    <property type="match status" value="1"/>
</dbReference>
<evidence type="ECO:0000313" key="14">
    <source>
        <dbReference type="EMBL" id="QGA80060.1"/>
    </source>
</evidence>
<feature type="domain" description="Helicase C-terminal" evidence="13">
    <location>
        <begin position="266"/>
        <end position="464"/>
    </location>
</feature>
<dbReference type="GO" id="GO:0005524">
    <property type="term" value="F:ATP binding"/>
    <property type="evidence" value="ECO:0007669"/>
    <property type="project" value="UniProtKB-UniRule"/>
</dbReference>
<evidence type="ECO:0000256" key="7">
    <source>
        <dbReference type="ARBA" id="ARBA00023204"/>
    </source>
</evidence>
<evidence type="ECO:0000256" key="8">
    <source>
        <dbReference type="ARBA" id="ARBA00023235"/>
    </source>
</evidence>
<dbReference type="InterPro" id="IPR050474">
    <property type="entry name" value="Hel308_SKI2-like"/>
</dbReference>
<dbReference type="InterPro" id="IPR001650">
    <property type="entry name" value="Helicase_C-like"/>
</dbReference>
<dbReference type="HAMAP" id="MF_00442">
    <property type="entry name" value="Helicase_Hel308"/>
    <property type="match status" value="1"/>
</dbReference>
<feature type="region of interest" description="Disordered" evidence="11">
    <location>
        <begin position="221"/>
        <end position="262"/>
    </location>
</feature>
<keyword evidence="4 10" id="KW-0347">Helicase</keyword>
<feature type="domain" description="Helicase ATP-binding" evidence="12">
    <location>
        <begin position="33"/>
        <end position="198"/>
    </location>
</feature>
<evidence type="ECO:0000256" key="2">
    <source>
        <dbReference type="ARBA" id="ARBA00022763"/>
    </source>
</evidence>
<dbReference type="InterPro" id="IPR022965">
    <property type="entry name" value="Helicase_Hel308"/>
</dbReference>
<dbReference type="Pfam" id="PF21280">
    <property type="entry name" value="Helicase_dom4_arc"/>
    <property type="match status" value="1"/>
</dbReference>
<protein>
    <recommendedName>
        <fullName evidence="10">ATP-dependent DNA helicase Hel308</fullName>
        <ecNumber evidence="10">5.6.2.4</ecNumber>
    </recommendedName>
    <alternativeName>
        <fullName evidence="10">DNA 3'-5' helicase Hel308</fullName>
    </alternativeName>
</protein>
<dbReference type="InterPro" id="IPR048772">
    <property type="entry name" value="Hel308-like_dom4"/>
</dbReference>
<evidence type="ECO:0000259" key="13">
    <source>
        <dbReference type="PROSITE" id="PS51194"/>
    </source>
</evidence>
<evidence type="ECO:0000256" key="4">
    <source>
        <dbReference type="ARBA" id="ARBA00022806"/>
    </source>
</evidence>
<keyword evidence="5 10" id="KW-0067">ATP-binding</keyword>
<comment type="catalytic activity">
    <reaction evidence="9 10">
        <text>Couples ATP hydrolysis with the unwinding of duplex DNA by translocating in the 3'-5' direction.</text>
        <dbReference type="EC" id="5.6.2.4"/>
    </reaction>
</comment>
<dbReference type="InterPro" id="IPR027417">
    <property type="entry name" value="P-loop_NTPase"/>
</dbReference>
<comment type="function">
    <text evidence="10">DNA-dependent ATPase and 3'-5' DNA helicase that may be involved in repair of stalled replication forks.</text>
</comment>